<evidence type="ECO:0000313" key="2">
    <source>
        <dbReference type="Proteomes" id="UP000199506"/>
    </source>
</evidence>
<dbReference type="EMBL" id="FOAK01000009">
    <property type="protein sequence ID" value="SEL09520.1"/>
    <property type="molecule type" value="Genomic_DNA"/>
</dbReference>
<sequence>MAEYTSIRIRKDLAEQMQIIKKQNNYKSINELLEKTLDKTVNENMEVIQEQALFYIGETPITWTELKQSTNGTRWNQGNETVTILFKDNQGAFIRFEYENEVEVEYYHFI</sequence>
<organism evidence="1 2">
    <name type="scientific">Methanobrevibacter gottschalkii</name>
    <dbReference type="NCBI Taxonomy" id="190974"/>
    <lineage>
        <taxon>Archaea</taxon>
        <taxon>Methanobacteriati</taxon>
        <taxon>Methanobacteriota</taxon>
        <taxon>Methanomada group</taxon>
        <taxon>Methanobacteria</taxon>
        <taxon>Methanobacteriales</taxon>
        <taxon>Methanobacteriaceae</taxon>
        <taxon>Methanobrevibacter</taxon>
    </lineage>
</organism>
<dbReference type="RefSeq" id="WP_091699609.1">
    <property type="nucleotide sequence ID" value="NZ_FOAK01000009.1"/>
</dbReference>
<proteinExistence type="predicted"/>
<protein>
    <submittedName>
        <fullName evidence="1">Uncharacterized protein</fullName>
    </submittedName>
</protein>
<dbReference type="AlphaFoldDB" id="A0A1H7MDW5"/>
<evidence type="ECO:0000313" key="1">
    <source>
        <dbReference type="EMBL" id="SEL09520.1"/>
    </source>
</evidence>
<gene>
    <name evidence="1" type="ORF">SAMN05216439_1946</name>
</gene>
<name>A0A1H7MDW5_9EURY</name>
<reference evidence="1 2" key="1">
    <citation type="submission" date="2016-10" db="EMBL/GenBank/DDBJ databases">
        <authorList>
            <person name="de Groot N.N."/>
        </authorList>
    </citation>
    <scope>NUCLEOTIDE SEQUENCE [LARGE SCALE GENOMIC DNA]</scope>
    <source>
        <strain evidence="1 2">DSM 11978</strain>
    </source>
</reference>
<dbReference type="Proteomes" id="UP000199506">
    <property type="component" value="Unassembled WGS sequence"/>
</dbReference>
<accession>A0A1H7MDW5</accession>